<keyword evidence="1" id="KW-0378">Hydrolase</keyword>
<dbReference type="RefSeq" id="WP_066050127.1">
    <property type="nucleotide sequence ID" value="NZ_CP014223.1"/>
</dbReference>
<evidence type="ECO:0000313" key="5">
    <source>
        <dbReference type="Proteomes" id="UP000068026"/>
    </source>
</evidence>
<reference evidence="3 5" key="1">
    <citation type="journal article" date="2016" name="Genome Announc.">
        <title>Complete Genome Sequence of the Amino Acid-Fermenting Clostridium propionicum X2 (DSM 1682).</title>
        <authorList>
            <person name="Poehlein A."/>
            <person name="Schlien K."/>
            <person name="Chowdhury N.P."/>
            <person name="Gottschalk G."/>
            <person name="Buckel W."/>
            <person name="Daniel R."/>
        </authorList>
    </citation>
    <scope>NUCLEOTIDE SEQUENCE [LARGE SCALE GENOMIC DNA]</scope>
    <source>
        <strain evidence="3 5">X2</strain>
    </source>
</reference>
<dbReference type="InterPro" id="IPR008979">
    <property type="entry name" value="Galactose-bd-like_sf"/>
</dbReference>
<dbReference type="Gene3D" id="2.60.120.260">
    <property type="entry name" value="Galactose-binding domain-like"/>
    <property type="match status" value="1"/>
</dbReference>
<dbReference type="Proteomes" id="UP000184204">
    <property type="component" value="Unassembled WGS sequence"/>
</dbReference>
<evidence type="ECO:0000313" key="3">
    <source>
        <dbReference type="EMBL" id="AMJ41250.1"/>
    </source>
</evidence>
<reference evidence="6" key="4">
    <citation type="submission" date="2016-11" db="EMBL/GenBank/DDBJ databases">
        <authorList>
            <person name="Jaros S."/>
            <person name="Januszkiewicz K."/>
            <person name="Wedrychowicz H."/>
        </authorList>
    </citation>
    <scope>NUCLEOTIDE SEQUENCE [LARGE SCALE GENOMIC DNA]</scope>
    <source>
        <strain evidence="6">DSM 1682</strain>
    </source>
</reference>
<dbReference type="InterPro" id="IPR000421">
    <property type="entry name" value="FA58C"/>
</dbReference>
<dbReference type="PROSITE" id="PS50022">
    <property type="entry name" value="FA58C_3"/>
    <property type="match status" value="1"/>
</dbReference>
<keyword evidence="1" id="KW-0326">Glycosidase</keyword>
<dbReference type="KEGG" id="cpro:CPRO_16600"/>
<dbReference type="Proteomes" id="UP000068026">
    <property type="component" value="Chromosome"/>
</dbReference>
<sequence>MSNNLTNGKLPTESSCVLPYVASRTTDGAITAPQDRWLTTTLPAALMVDLQSVYYVNRWVVSNLGAALWQDIYNMKGYSLQCSLDSQNWWTVDSVSNNTASATDRTFPPVLTRFVRLYIASNSGMAIHPTYASIARFEVWGDLPTSGYLTSLAISAGALTPTFSKTTYAYSSTVGFNVASTTVTAVLEDANAQLKINGVAAVSGQPSNNIPLAVGNNTIPIQVTPQLGPVQPYTVTVIRSDSTRLTSLTARDNLNNPISLKPSFDSNTALYNVCIPQDSTATVLNITPVKEGVNATIGVNGTAVTSGMPWPVTIPAVGGSVSVPFKVTAPQVTDTTYTVNVEKATSAYLQSVTGIPGVNFVKTTYDYTTSVTVPKVKATVIPEDTSAAIEVTVNGTSIPYTQSLSFTPNIGLNELVIKVTSSFGGDSRTYAFHITKS</sequence>
<dbReference type="InterPro" id="IPR025883">
    <property type="entry name" value="Cadherin-like_domain"/>
</dbReference>
<evidence type="ECO:0000256" key="1">
    <source>
        <dbReference type="ARBA" id="ARBA00023295"/>
    </source>
</evidence>
<evidence type="ECO:0000313" key="4">
    <source>
        <dbReference type="EMBL" id="SHF05883.1"/>
    </source>
</evidence>
<accession>A0A0X1U8F6</accession>
<organism evidence="4 6">
    <name type="scientific">Anaerotignum propionicum DSM 1682</name>
    <dbReference type="NCBI Taxonomy" id="991789"/>
    <lineage>
        <taxon>Bacteria</taxon>
        <taxon>Bacillati</taxon>
        <taxon>Bacillota</taxon>
        <taxon>Clostridia</taxon>
        <taxon>Lachnospirales</taxon>
        <taxon>Anaerotignaceae</taxon>
        <taxon>Anaerotignum</taxon>
    </lineage>
</organism>
<dbReference type="SUPFAM" id="SSF49785">
    <property type="entry name" value="Galactose-binding domain-like"/>
    <property type="match status" value="1"/>
</dbReference>
<dbReference type="AlphaFoldDB" id="A0A0X1U8F6"/>
<dbReference type="Pfam" id="PF12733">
    <property type="entry name" value="Cadherin-like"/>
    <property type="match status" value="3"/>
</dbReference>
<protein>
    <submittedName>
        <fullName evidence="3">Cadherin-like beta sandwich domain protein</fullName>
    </submittedName>
    <submittedName>
        <fullName evidence="4">Cadherin-like beta sandwich domain-containing protein</fullName>
    </submittedName>
</protein>
<evidence type="ECO:0000313" key="6">
    <source>
        <dbReference type="Proteomes" id="UP000184204"/>
    </source>
</evidence>
<dbReference type="EMBL" id="FQUA01000015">
    <property type="protein sequence ID" value="SHF05883.1"/>
    <property type="molecule type" value="Genomic_DNA"/>
</dbReference>
<evidence type="ECO:0000259" key="2">
    <source>
        <dbReference type="PROSITE" id="PS50022"/>
    </source>
</evidence>
<reference evidence="5" key="2">
    <citation type="submission" date="2016-01" db="EMBL/GenBank/DDBJ databases">
        <authorList>
            <person name="Poehlein A."/>
            <person name="Schlien K."/>
            <person name="Gottschalk G."/>
            <person name="Buckel W."/>
            <person name="Daniel R."/>
        </authorList>
    </citation>
    <scope>NUCLEOTIDE SEQUENCE [LARGE SCALE GENOMIC DNA]</scope>
    <source>
        <strain evidence="5">X2</strain>
    </source>
</reference>
<dbReference type="OrthoDB" id="9760892at2"/>
<proteinExistence type="predicted"/>
<name>A0A0X1U8F6_ANAPI</name>
<dbReference type="Pfam" id="PF22633">
    <property type="entry name" value="F5_F8_type_C_2"/>
    <property type="match status" value="1"/>
</dbReference>
<dbReference type="GO" id="GO:0016798">
    <property type="term" value="F:hydrolase activity, acting on glycosyl bonds"/>
    <property type="evidence" value="ECO:0007669"/>
    <property type="project" value="UniProtKB-KW"/>
</dbReference>
<reference evidence="4" key="3">
    <citation type="submission" date="2016-11" db="EMBL/GenBank/DDBJ databases">
        <authorList>
            <person name="Varghese N."/>
            <person name="Submissions S."/>
        </authorList>
    </citation>
    <scope>NUCLEOTIDE SEQUENCE</scope>
    <source>
        <strain evidence="4">DSM 1682</strain>
    </source>
</reference>
<gene>
    <name evidence="3" type="ORF">CPRO_16600</name>
    <name evidence="4" type="ORF">SAMN02745151_02639</name>
</gene>
<dbReference type="EMBL" id="CP014223">
    <property type="protein sequence ID" value="AMJ41250.1"/>
    <property type="molecule type" value="Genomic_DNA"/>
</dbReference>
<feature type="domain" description="F5/8 type C" evidence="2">
    <location>
        <begin position="1"/>
        <end position="142"/>
    </location>
</feature>
<keyword evidence="5" id="KW-1185">Reference proteome</keyword>